<gene>
    <name evidence="1" type="ORF">BHU72_12070</name>
</gene>
<accession>A0A1E5L8B4</accession>
<protein>
    <recommendedName>
        <fullName evidence="3">Holin</fullName>
    </recommendedName>
</protein>
<name>A0A1E5L8B4_9FIRM</name>
<keyword evidence="2" id="KW-1185">Reference proteome</keyword>
<sequence length="60" mass="6434">MSKIKSRKFWMAVVSGALVVANEGLGLDLPIEAVMTVAAVAIGYILGQGYVDGKEQENMY</sequence>
<evidence type="ECO:0008006" key="3">
    <source>
        <dbReference type="Google" id="ProtNLM"/>
    </source>
</evidence>
<reference evidence="1 2" key="1">
    <citation type="submission" date="2016-09" db="EMBL/GenBank/DDBJ databases">
        <title>Desulfuribacillus arsenicus sp. nov., an obligately anaerobic, dissimilatory arsenic- and antimonate-reducing bacterium isolated from anoxic sediments.</title>
        <authorList>
            <person name="Abin C.A."/>
            <person name="Hollibaugh J.T."/>
        </authorList>
    </citation>
    <scope>NUCLEOTIDE SEQUENCE [LARGE SCALE GENOMIC DNA]</scope>
    <source>
        <strain evidence="1 2">MLFW-2</strain>
    </source>
</reference>
<dbReference type="AlphaFoldDB" id="A0A1E5L8B4"/>
<evidence type="ECO:0000313" key="2">
    <source>
        <dbReference type="Proteomes" id="UP000095255"/>
    </source>
</evidence>
<dbReference type="STRING" id="1390249.BHU72_12070"/>
<dbReference type="OrthoDB" id="1809805at2"/>
<dbReference type="RefSeq" id="WP_069701492.1">
    <property type="nucleotide sequence ID" value="NZ_MJAT01000006.1"/>
</dbReference>
<organism evidence="1 2">
    <name type="scientific">Desulfuribacillus stibiiarsenatis</name>
    <dbReference type="NCBI Taxonomy" id="1390249"/>
    <lineage>
        <taxon>Bacteria</taxon>
        <taxon>Bacillati</taxon>
        <taxon>Bacillota</taxon>
        <taxon>Desulfuribacillia</taxon>
        <taxon>Desulfuribacillales</taxon>
        <taxon>Desulfuribacillaceae</taxon>
        <taxon>Desulfuribacillus</taxon>
    </lineage>
</organism>
<evidence type="ECO:0000313" key="1">
    <source>
        <dbReference type="EMBL" id="OEH86264.1"/>
    </source>
</evidence>
<dbReference type="EMBL" id="MJAT01000006">
    <property type="protein sequence ID" value="OEH86264.1"/>
    <property type="molecule type" value="Genomic_DNA"/>
</dbReference>
<dbReference type="Proteomes" id="UP000095255">
    <property type="component" value="Unassembled WGS sequence"/>
</dbReference>
<comment type="caution">
    <text evidence="1">The sequence shown here is derived from an EMBL/GenBank/DDBJ whole genome shotgun (WGS) entry which is preliminary data.</text>
</comment>
<proteinExistence type="predicted"/>